<feature type="domain" description="Disease resistance R13L4/SHOC-2-like LRR" evidence="6">
    <location>
        <begin position="462"/>
        <end position="619"/>
    </location>
</feature>
<evidence type="ECO:0000256" key="1">
    <source>
        <dbReference type="ARBA" id="ARBA00022614"/>
    </source>
</evidence>
<evidence type="ECO:0000259" key="4">
    <source>
        <dbReference type="Pfam" id="PF00931"/>
    </source>
</evidence>
<evidence type="ECO:0000256" key="2">
    <source>
        <dbReference type="ARBA" id="ARBA00022737"/>
    </source>
</evidence>
<dbReference type="InterPro" id="IPR055414">
    <property type="entry name" value="LRR_R13L4/SHOC2-like"/>
</dbReference>
<reference evidence="8" key="1">
    <citation type="submission" date="2025-08" db="UniProtKB">
        <authorList>
            <consortium name="RefSeq"/>
        </authorList>
    </citation>
    <scope>IDENTIFICATION</scope>
    <source>
        <tissue evidence="8">Leaf</tissue>
    </source>
</reference>
<dbReference type="InterPro" id="IPR058192">
    <property type="entry name" value="WHD_ROQ1-like"/>
</dbReference>
<dbReference type="RefSeq" id="XP_048131450.1">
    <property type="nucleotide sequence ID" value="XM_048275493.1"/>
</dbReference>
<protein>
    <submittedName>
        <fullName evidence="8">Disease resistance protein RPV1-like</fullName>
    </submittedName>
</protein>
<dbReference type="Gene3D" id="3.40.1170.20">
    <property type="entry name" value="tRNA intron endonuclease, N-terminal domain"/>
    <property type="match status" value="1"/>
</dbReference>
<dbReference type="InterPro" id="IPR002182">
    <property type="entry name" value="NB-ARC"/>
</dbReference>
<evidence type="ECO:0000259" key="6">
    <source>
        <dbReference type="Pfam" id="PF23598"/>
    </source>
</evidence>
<keyword evidence="7" id="KW-1185">Reference proteome</keyword>
<evidence type="ECO:0000256" key="3">
    <source>
        <dbReference type="ARBA" id="ARBA00022821"/>
    </source>
</evidence>
<dbReference type="InterPro" id="IPR042197">
    <property type="entry name" value="Apaf_helical"/>
</dbReference>
<gene>
    <name evidence="8" type="primary">LOC125314035</name>
</gene>
<dbReference type="Gene3D" id="3.40.50.300">
    <property type="entry name" value="P-loop containing nucleotide triphosphate hydrolases"/>
    <property type="match status" value="1"/>
</dbReference>
<evidence type="ECO:0000259" key="5">
    <source>
        <dbReference type="Pfam" id="PF23282"/>
    </source>
</evidence>
<dbReference type="SUPFAM" id="SSF52058">
    <property type="entry name" value="L domain-like"/>
    <property type="match status" value="1"/>
</dbReference>
<keyword evidence="1" id="KW-0433">Leucine-rich repeat</keyword>
<keyword evidence="3" id="KW-0611">Plant defense</keyword>
<dbReference type="InterPro" id="IPR003591">
    <property type="entry name" value="Leu-rich_rpt_typical-subtyp"/>
</dbReference>
<dbReference type="InterPro" id="IPR044974">
    <property type="entry name" value="Disease_R_plants"/>
</dbReference>
<accession>A0ABM3H4A5</accession>
<proteinExistence type="predicted"/>
<sequence length="734" mass="83947">MAYITYENQLIYDILKRENEVRNDDAGTKFISSKFKGKRVLILLDDVDNIIQLKCLVGNRDWFSSGSRIIITTVNERILEEVGVDYTYDHKEMDKDQSLLLFSKHAFRKDSPPRELKDLTCEVVSKTGGLPLSLVVLGSLLCGKKLALRRGTIEKLIKVPPKEVREKLRISYEALDYEQKQIFLDIACFFIGNDGRIASYMWEACRFFPEEGIEVLRIMSLIKIGDDHEFRMHDQLRDLGREIVREENQREPRNRSELWDFEEVQKVLKENNGTEKIEAIILSEGSSKVSGKTAERHGDIYTEKQFKNLTSLRFLHIKRAHLSGDFKDSIEGLRWLRWQKCPMNFEVYNFHVKELVVLELSKSEINEKWKGWSSFTVAKKLKFLDLTSCLSLENTHFLSAFKNLEVLILNSCWGLQQIDSSIGGMKALLRLELIGCDNLMEIPAEIGKLKALEQLLLEDTQKLSALPDSIDSLQNLETLNISGSGIKELPNGIGRLRKLRHLDASRCNKLEGVMLESIGSLENLEILNVSETSMKELPIGIGRLRKLRELHASSCRNLKGEMSESMCNLSSLQRLDFLGCMELQSLPDLPSNLTYLGVTCQSRKLPSLSHLTHLKELQVSECKFLECIQELPSALLKNSECSQWTDVEQSELSQSLNTPFKLEILEVRHCESIETLDLPHFGRLKKLDVRDCKKLVEIQGLDTLMFLEELSISKCASIERPLLPKSGEFEDIDG</sequence>
<dbReference type="PANTHER" id="PTHR11017">
    <property type="entry name" value="LEUCINE-RICH REPEAT-CONTAINING PROTEIN"/>
    <property type="match status" value="1"/>
</dbReference>
<dbReference type="SMART" id="SM00369">
    <property type="entry name" value="LRR_TYP"/>
    <property type="match status" value="3"/>
</dbReference>
<dbReference type="Pfam" id="PF23598">
    <property type="entry name" value="LRR_14"/>
    <property type="match status" value="1"/>
</dbReference>
<dbReference type="Pfam" id="PF23282">
    <property type="entry name" value="WHD_ROQ1"/>
    <property type="match status" value="1"/>
</dbReference>
<dbReference type="InterPro" id="IPR032675">
    <property type="entry name" value="LRR_dom_sf"/>
</dbReference>
<dbReference type="Gene3D" id="3.80.10.10">
    <property type="entry name" value="Ribonuclease Inhibitor"/>
    <property type="match status" value="2"/>
</dbReference>
<evidence type="ECO:0000313" key="7">
    <source>
        <dbReference type="Proteomes" id="UP000827889"/>
    </source>
</evidence>
<dbReference type="GeneID" id="125314035"/>
<dbReference type="Pfam" id="PF00931">
    <property type="entry name" value="NB-ARC"/>
    <property type="match status" value="1"/>
</dbReference>
<name>A0ABM3H4A5_9MYRT</name>
<dbReference type="InterPro" id="IPR027417">
    <property type="entry name" value="P-loop_NTPase"/>
</dbReference>
<keyword evidence="2" id="KW-0677">Repeat</keyword>
<feature type="domain" description="NB-ARC" evidence="4">
    <location>
        <begin position="27"/>
        <end position="110"/>
    </location>
</feature>
<dbReference type="Gene3D" id="1.10.8.430">
    <property type="entry name" value="Helical domain of apoptotic protease-activating factors"/>
    <property type="match status" value="1"/>
</dbReference>
<dbReference type="PRINTS" id="PR00364">
    <property type="entry name" value="DISEASERSIST"/>
</dbReference>
<dbReference type="SUPFAM" id="SSF52540">
    <property type="entry name" value="P-loop containing nucleoside triphosphate hydrolases"/>
    <property type="match status" value="1"/>
</dbReference>
<organism evidence="7 8">
    <name type="scientific">Rhodamnia argentea</name>
    <dbReference type="NCBI Taxonomy" id="178133"/>
    <lineage>
        <taxon>Eukaryota</taxon>
        <taxon>Viridiplantae</taxon>
        <taxon>Streptophyta</taxon>
        <taxon>Embryophyta</taxon>
        <taxon>Tracheophyta</taxon>
        <taxon>Spermatophyta</taxon>
        <taxon>Magnoliopsida</taxon>
        <taxon>eudicotyledons</taxon>
        <taxon>Gunneridae</taxon>
        <taxon>Pentapetalae</taxon>
        <taxon>rosids</taxon>
        <taxon>malvids</taxon>
        <taxon>Myrtales</taxon>
        <taxon>Myrtaceae</taxon>
        <taxon>Myrtoideae</taxon>
        <taxon>Myrteae</taxon>
        <taxon>Australasian group</taxon>
        <taxon>Rhodamnia</taxon>
    </lineage>
</organism>
<feature type="domain" description="Disease resistance protein Roq1-like winged-helix" evidence="5">
    <location>
        <begin position="178"/>
        <end position="247"/>
    </location>
</feature>
<evidence type="ECO:0000313" key="8">
    <source>
        <dbReference type="RefSeq" id="XP_048131450.1"/>
    </source>
</evidence>
<dbReference type="Proteomes" id="UP000827889">
    <property type="component" value="Chromosome 3"/>
</dbReference>
<dbReference type="PANTHER" id="PTHR11017:SF570">
    <property type="entry name" value="DISEASE RESISTANCE PROTEIN (TIR-NBS CLASS)-RELATED"/>
    <property type="match status" value="1"/>
</dbReference>